<feature type="region of interest" description="Disordered" evidence="1">
    <location>
        <begin position="261"/>
        <end position="355"/>
    </location>
</feature>
<dbReference type="Proteomes" id="UP000442990">
    <property type="component" value="Unassembled WGS sequence"/>
</dbReference>
<gene>
    <name evidence="3" type="ORF">F8144_34110</name>
</gene>
<keyword evidence="2" id="KW-1133">Transmembrane helix</keyword>
<evidence type="ECO:0008006" key="5">
    <source>
        <dbReference type="Google" id="ProtNLM"/>
    </source>
</evidence>
<proteinExistence type="predicted"/>
<feature type="compositionally biased region" description="Gly residues" evidence="1">
    <location>
        <begin position="312"/>
        <end position="334"/>
    </location>
</feature>
<dbReference type="AlphaFoldDB" id="A0A7J5D664"/>
<keyword evidence="4" id="KW-1185">Reference proteome</keyword>
<feature type="transmembrane region" description="Helical" evidence="2">
    <location>
        <begin position="223"/>
        <end position="245"/>
    </location>
</feature>
<evidence type="ECO:0000256" key="1">
    <source>
        <dbReference type="SAM" id="MobiDB-lite"/>
    </source>
</evidence>
<feature type="compositionally biased region" description="Gly residues" evidence="1">
    <location>
        <begin position="275"/>
        <end position="300"/>
    </location>
</feature>
<dbReference type="RefSeq" id="WP_151473321.1">
    <property type="nucleotide sequence ID" value="NZ_WBKG01000038.1"/>
</dbReference>
<evidence type="ECO:0000313" key="3">
    <source>
        <dbReference type="EMBL" id="KAB1980193.1"/>
    </source>
</evidence>
<protein>
    <recommendedName>
        <fullName evidence="5">Hydrolytic protein</fullName>
    </recommendedName>
</protein>
<evidence type="ECO:0000313" key="4">
    <source>
        <dbReference type="Proteomes" id="UP000442990"/>
    </source>
</evidence>
<accession>A0A7J5D664</accession>
<organism evidence="3 4">
    <name type="scientific">Streptomyces triticiradicis</name>
    <dbReference type="NCBI Taxonomy" id="2651189"/>
    <lineage>
        <taxon>Bacteria</taxon>
        <taxon>Bacillati</taxon>
        <taxon>Actinomycetota</taxon>
        <taxon>Actinomycetes</taxon>
        <taxon>Kitasatosporales</taxon>
        <taxon>Streptomycetaceae</taxon>
        <taxon>Streptomyces</taxon>
    </lineage>
</organism>
<keyword evidence="2" id="KW-0472">Membrane</keyword>
<comment type="caution">
    <text evidence="3">The sequence shown here is derived from an EMBL/GenBank/DDBJ whole genome shotgun (WGS) entry which is preliminary data.</text>
</comment>
<sequence length="460" mass="46026">MTTAASLDTTAVTVEPGGRTEVPLQIRNSGSTVEEYRFEVVGPAAAWATVEPASLSLFPGSTGTAVLALSPPRSSEALAGDVPFGVRVVPTSAPDTTVVPEGVVTVLPFASITGELVPRGFDGAWRGRTDVAVDNHGNTPITVQLAAQGDSSRVRLSLSRETVELLPGAAELSRLTLRPTRRLWRGTPVVHPFQVVVTPAGDLPHEAVSLDGTYQQNAILPRWLPRALMAAVAAVVALAVLWFALLRPVVRSAAKEESKKQVAAAMSPSPAAPGATGGGGASAGAGGSGKGQDAAGGGSPSPGASAGSTAGSTGGGTGGTGGGGTGGSGGGGAGDPRSAQVEVKDSAGGDPTAGTVFRVPKDRVLDLTDLVVQNPQGDSGTVVIAAEDRTLLRLALQNFRDQDYHFVTPIAVPAGGRITMTVTCAKVGQPVGAPKPGQCEESVLVGGTLRSAPSASPSAA</sequence>
<feature type="compositionally biased region" description="Low complexity" evidence="1">
    <location>
        <begin position="263"/>
        <end position="274"/>
    </location>
</feature>
<feature type="compositionally biased region" description="Low complexity" evidence="1">
    <location>
        <begin position="301"/>
        <end position="311"/>
    </location>
</feature>
<keyword evidence="2" id="KW-0812">Transmembrane</keyword>
<dbReference type="EMBL" id="WBKG01000038">
    <property type="protein sequence ID" value="KAB1980193.1"/>
    <property type="molecule type" value="Genomic_DNA"/>
</dbReference>
<evidence type="ECO:0000256" key="2">
    <source>
        <dbReference type="SAM" id="Phobius"/>
    </source>
</evidence>
<name>A0A7J5D664_9ACTN</name>
<reference evidence="3 4" key="1">
    <citation type="submission" date="2019-09" db="EMBL/GenBank/DDBJ databases">
        <title>Isolation and identification of active actinomycetes.</title>
        <authorList>
            <person name="Yu Z."/>
            <person name="Han C."/>
            <person name="Yu B."/>
        </authorList>
    </citation>
    <scope>NUCLEOTIDE SEQUENCE [LARGE SCALE GENOMIC DNA]</scope>
    <source>
        <strain evidence="3 4">NEAU-H2</strain>
    </source>
</reference>